<dbReference type="RefSeq" id="WP_157090667.1">
    <property type="nucleotide sequence ID" value="NZ_JARMAB010000009.1"/>
</dbReference>
<gene>
    <name evidence="1" type="ORF">P4T90_08120</name>
</gene>
<evidence type="ECO:0000313" key="2">
    <source>
        <dbReference type="Proteomes" id="UP001341444"/>
    </source>
</evidence>
<organism evidence="1 2">
    <name type="scientific">Heyndrickxia acidicola</name>
    <dbReference type="NCBI Taxonomy" id="209389"/>
    <lineage>
        <taxon>Bacteria</taxon>
        <taxon>Bacillati</taxon>
        <taxon>Bacillota</taxon>
        <taxon>Bacilli</taxon>
        <taxon>Bacillales</taxon>
        <taxon>Bacillaceae</taxon>
        <taxon>Heyndrickxia</taxon>
    </lineage>
</organism>
<name>A0ABU6MEY1_9BACI</name>
<proteinExistence type="predicted"/>
<sequence>MERKARDSCGIQRVCGDPAGACDEEAPWPPRGMREPAAQINLQEKQSTTMSLYNPITDLNSELIGVSA</sequence>
<keyword evidence="2" id="KW-1185">Reference proteome</keyword>
<reference evidence="1 2" key="1">
    <citation type="submission" date="2023-03" db="EMBL/GenBank/DDBJ databases">
        <title>Bacillus Genome Sequencing.</title>
        <authorList>
            <person name="Dunlap C."/>
        </authorList>
    </citation>
    <scope>NUCLEOTIDE SEQUENCE [LARGE SCALE GENOMIC DNA]</scope>
    <source>
        <strain evidence="1 2">B-23453</strain>
    </source>
</reference>
<evidence type="ECO:0000313" key="1">
    <source>
        <dbReference type="EMBL" id="MED1203060.1"/>
    </source>
</evidence>
<protein>
    <submittedName>
        <fullName evidence="1">Uncharacterized protein</fullName>
    </submittedName>
</protein>
<dbReference type="EMBL" id="JARMAB010000009">
    <property type="protein sequence ID" value="MED1203060.1"/>
    <property type="molecule type" value="Genomic_DNA"/>
</dbReference>
<dbReference type="Proteomes" id="UP001341444">
    <property type="component" value="Unassembled WGS sequence"/>
</dbReference>
<comment type="caution">
    <text evidence="1">The sequence shown here is derived from an EMBL/GenBank/DDBJ whole genome shotgun (WGS) entry which is preliminary data.</text>
</comment>
<accession>A0ABU6MEY1</accession>